<keyword evidence="3" id="KW-0418">Kinase</keyword>
<evidence type="ECO:0000313" key="7">
    <source>
        <dbReference type="Proteomes" id="UP001198862"/>
    </source>
</evidence>
<comment type="caution">
    <text evidence="6">The sequence shown here is derived from an EMBL/GenBank/DDBJ whole genome shotgun (WGS) entry which is preliminary data.</text>
</comment>
<dbReference type="InterPro" id="IPR050187">
    <property type="entry name" value="Lipid_Phosphate_FormReg"/>
</dbReference>
<dbReference type="SUPFAM" id="SSF111331">
    <property type="entry name" value="NAD kinase/diacylglycerol kinase-like"/>
    <property type="match status" value="1"/>
</dbReference>
<dbReference type="PANTHER" id="PTHR12358">
    <property type="entry name" value="SPHINGOSINE KINASE"/>
    <property type="match status" value="1"/>
</dbReference>
<dbReference type="InterPro" id="IPR017438">
    <property type="entry name" value="ATP-NAD_kinase_N"/>
</dbReference>
<feature type="domain" description="DAGKc" evidence="5">
    <location>
        <begin position="5"/>
        <end position="138"/>
    </location>
</feature>
<dbReference type="InterPro" id="IPR016064">
    <property type="entry name" value="NAD/diacylglycerol_kinase_sf"/>
</dbReference>
<dbReference type="Pfam" id="PF00781">
    <property type="entry name" value="DAGK_cat"/>
    <property type="match status" value="1"/>
</dbReference>
<proteinExistence type="predicted"/>
<dbReference type="InterPro" id="IPR001206">
    <property type="entry name" value="Diacylglycerol_kinase_cat_dom"/>
</dbReference>
<name>A0ABS8KV50_9HYPH</name>
<gene>
    <name evidence="6" type="ORF">LJ725_13225</name>
</gene>
<keyword evidence="1" id="KW-0808">Transferase</keyword>
<accession>A0ABS8KV50</accession>
<dbReference type="EMBL" id="JAJISD010000005">
    <property type="protein sequence ID" value="MCC8429935.1"/>
    <property type="molecule type" value="Genomic_DNA"/>
</dbReference>
<evidence type="ECO:0000256" key="2">
    <source>
        <dbReference type="ARBA" id="ARBA00022741"/>
    </source>
</evidence>
<protein>
    <recommendedName>
        <fullName evidence="5">DAGKc domain-containing protein</fullName>
    </recommendedName>
</protein>
<dbReference type="Gene3D" id="3.40.50.10330">
    <property type="entry name" value="Probable inorganic polyphosphate/atp-NAD kinase, domain 1"/>
    <property type="match status" value="1"/>
</dbReference>
<evidence type="ECO:0000256" key="4">
    <source>
        <dbReference type="ARBA" id="ARBA00022840"/>
    </source>
</evidence>
<dbReference type="Proteomes" id="UP001198862">
    <property type="component" value="Unassembled WGS sequence"/>
</dbReference>
<dbReference type="Gene3D" id="2.60.200.40">
    <property type="match status" value="1"/>
</dbReference>
<evidence type="ECO:0000256" key="3">
    <source>
        <dbReference type="ARBA" id="ARBA00022777"/>
    </source>
</evidence>
<sequence length="308" mass="32646">MTFAPSTHSVLLILNPVAGRRRRGLVDAVVRCVRDSGWTVDVVETQAAGDARRMAETCDATRYAVVAVAGGDGTINEVVNGLAARARTAPPLALVPLGTANVLAHELGLGSGAASLAEAMMAGREVLMHPGLAIDADGPRCFSLMAGAGFDAKVVAGVTAPLKRRWGKGAYVWRSLVEARRYRPVRYAVDIDGKRYEAASVIVTHARHYAGPYVVAPEASLDGTLLHVCLFERWGWIHALRFGAALVTGLLPVTSGYRVASGHAVRISVLNDAGESRRQPVQIDGDDALTLPVSIGVSSETVRLLRPQ</sequence>
<evidence type="ECO:0000256" key="1">
    <source>
        <dbReference type="ARBA" id="ARBA00022679"/>
    </source>
</evidence>
<dbReference type="SMART" id="SM00046">
    <property type="entry name" value="DAGKc"/>
    <property type="match status" value="1"/>
</dbReference>
<dbReference type="RefSeq" id="WP_230551130.1">
    <property type="nucleotide sequence ID" value="NZ_JAJISD010000005.1"/>
</dbReference>
<keyword evidence="4" id="KW-0067">ATP-binding</keyword>
<organism evidence="6 7">
    <name type="scientific">Reyranella aquatilis</name>
    <dbReference type="NCBI Taxonomy" id="2035356"/>
    <lineage>
        <taxon>Bacteria</taxon>
        <taxon>Pseudomonadati</taxon>
        <taxon>Pseudomonadota</taxon>
        <taxon>Alphaproteobacteria</taxon>
        <taxon>Hyphomicrobiales</taxon>
        <taxon>Reyranellaceae</taxon>
        <taxon>Reyranella</taxon>
    </lineage>
</organism>
<dbReference type="Pfam" id="PF19279">
    <property type="entry name" value="YegS_C"/>
    <property type="match status" value="1"/>
</dbReference>
<dbReference type="InterPro" id="IPR045540">
    <property type="entry name" value="YegS/DAGK_C"/>
</dbReference>
<keyword evidence="2" id="KW-0547">Nucleotide-binding</keyword>
<dbReference type="PROSITE" id="PS50146">
    <property type="entry name" value="DAGK"/>
    <property type="match status" value="1"/>
</dbReference>
<evidence type="ECO:0000259" key="5">
    <source>
        <dbReference type="PROSITE" id="PS50146"/>
    </source>
</evidence>
<keyword evidence="7" id="KW-1185">Reference proteome</keyword>
<dbReference type="PANTHER" id="PTHR12358:SF106">
    <property type="entry name" value="LIPID KINASE YEGS"/>
    <property type="match status" value="1"/>
</dbReference>
<reference evidence="6 7" key="1">
    <citation type="submission" date="2021-11" db="EMBL/GenBank/DDBJ databases">
        <authorList>
            <person name="Lee D.-H."/>
            <person name="Kim S.-B."/>
        </authorList>
    </citation>
    <scope>NUCLEOTIDE SEQUENCE [LARGE SCALE GENOMIC DNA]</scope>
    <source>
        <strain evidence="6 7">KCTC 52223</strain>
    </source>
</reference>
<evidence type="ECO:0000313" key="6">
    <source>
        <dbReference type="EMBL" id="MCC8429935.1"/>
    </source>
</evidence>